<comment type="caution">
    <text evidence="1">The sequence shown here is derived from an EMBL/GenBank/DDBJ whole genome shotgun (WGS) entry which is preliminary data.</text>
</comment>
<evidence type="ECO:0000313" key="1">
    <source>
        <dbReference type="EMBL" id="RJE27566.1"/>
    </source>
</evidence>
<proteinExistence type="predicted"/>
<dbReference type="Proteomes" id="UP000266188">
    <property type="component" value="Unassembled WGS sequence"/>
</dbReference>
<sequence length="114" mass="12742">MSVRCPACDHTFPSAGPSIEVQIYDAEPCDNPITETPPTLIKEYIFHSGMAYSCLASLATHDLKEQTGQNVIIDKESLGVFLGDMQWGAELEDQIEEADVYSEKKLVVRLWAYM</sequence>
<name>A0A3A2ZWY9_9EURO</name>
<keyword evidence="2" id="KW-1185">Reference proteome</keyword>
<dbReference type="AlphaFoldDB" id="A0A3A2ZWY9"/>
<evidence type="ECO:0000313" key="2">
    <source>
        <dbReference type="Proteomes" id="UP000266188"/>
    </source>
</evidence>
<gene>
    <name evidence="1" type="ORF">PHISCL_00152</name>
</gene>
<reference evidence="2" key="1">
    <citation type="submission" date="2017-02" db="EMBL/GenBank/DDBJ databases">
        <authorList>
            <person name="Tafer H."/>
            <person name="Lopandic K."/>
        </authorList>
    </citation>
    <scope>NUCLEOTIDE SEQUENCE [LARGE SCALE GENOMIC DNA]</scope>
    <source>
        <strain evidence="2">CBS 366.77</strain>
    </source>
</reference>
<organism evidence="1 2">
    <name type="scientific">Aspergillus sclerotialis</name>
    <dbReference type="NCBI Taxonomy" id="2070753"/>
    <lineage>
        <taxon>Eukaryota</taxon>
        <taxon>Fungi</taxon>
        <taxon>Dikarya</taxon>
        <taxon>Ascomycota</taxon>
        <taxon>Pezizomycotina</taxon>
        <taxon>Eurotiomycetes</taxon>
        <taxon>Eurotiomycetidae</taxon>
        <taxon>Eurotiales</taxon>
        <taxon>Aspergillaceae</taxon>
        <taxon>Aspergillus</taxon>
        <taxon>Aspergillus subgen. Polypaecilum</taxon>
    </lineage>
</organism>
<dbReference type="EMBL" id="MVGC01000002">
    <property type="protein sequence ID" value="RJE27566.1"/>
    <property type="molecule type" value="Genomic_DNA"/>
</dbReference>
<protein>
    <submittedName>
        <fullName evidence="1">Uncharacterized protein</fullName>
    </submittedName>
</protein>
<accession>A0A3A2ZWY9</accession>